<evidence type="ECO:0000313" key="2">
    <source>
        <dbReference type="Proteomes" id="UP000663836"/>
    </source>
</evidence>
<dbReference type="AlphaFoldDB" id="A0A819WEB7"/>
<comment type="caution">
    <text evidence="1">The sequence shown here is derived from an EMBL/GenBank/DDBJ whole genome shotgun (WGS) entry which is preliminary data.</text>
</comment>
<name>A0A819WEB7_9BILA</name>
<organism evidence="1 2">
    <name type="scientific">Rotaria sordida</name>
    <dbReference type="NCBI Taxonomy" id="392033"/>
    <lineage>
        <taxon>Eukaryota</taxon>
        <taxon>Metazoa</taxon>
        <taxon>Spiralia</taxon>
        <taxon>Gnathifera</taxon>
        <taxon>Rotifera</taxon>
        <taxon>Eurotatoria</taxon>
        <taxon>Bdelloidea</taxon>
        <taxon>Philodinida</taxon>
        <taxon>Philodinidae</taxon>
        <taxon>Rotaria</taxon>
    </lineage>
</organism>
<evidence type="ECO:0000313" key="1">
    <source>
        <dbReference type="EMBL" id="CAF4121540.1"/>
    </source>
</evidence>
<proteinExistence type="predicted"/>
<gene>
    <name evidence="1" type="ORF">JBS370_LOCUS32649</name>
</gene>
<accession>A0A819WEB7</accession>
<dbReference type="EMBL" id="CAJOBD010008809">
    <property type="protein sequence ID" value="CAF4121540.1"/>
    <property type="molecule type" value="Genomic_DNA"/>
</dbReference>
<evidence type="ECO:0008006" key="3">
    <source>
        <dbReference type="Google" id="ProtNLM"/>
    </source>
</evidence>
<dbReference type="Proteomes" id="UP000663836">
    <property type="component" value="Unassembled WGS sequence"/>
</dbReference>
<reference evidence="1" key="1">
    <citation type="submission" date="2021-02" db="EMBL/GenBank/DDBJ databases">
        <authorList>
            <person name="Nowell W R."/>
        </authorList>
    </citation>
    <scope>NUCLEOTIDE SEQUENCE</scope>
</reference>
<sequence>MIHHEGYIYTVVRTTTTKLIFRCQNRDCKARWHTNLSMDAFLSQSTSHFHAPQPVRVPAIQLKNDIRARAATTDESSSSILHSALRAYPLSATVELPRNEALMLMIRRQRTVETVDADGLLPKKEDECFRLNVKKLVALAFVPVDEVTTGFDLIADQFYDDADDLLNYFEKTWIGEPRRRVPFFCSQFVHYYVMYNTQNKGELIDQFHIFEKKIN</sequence>
<dbReference type="Gene3D" id="2.20.25.240">
    <property type="match status" value="1"/>
</dbReference>
<protein>
    <recommendedName>
        <fullName evidence="3">FLYWCH-type domain-containing protein</fullName>
    </recommendedName>
</protein>